<reference evidence="11" key="1">
    <citation type="submission" date="2017-09" db="EMBL/GenBank/DDBJ databases">
        <title>Depth-based differentiation of microbial function through sediment-hosted aquifers and enrichment of novel symbionts in the deep terrestrial subsurface.</title>
        <authorList>
            <person name="Probst A.J."/>
            <person name="Ladd B."/>
            <person name="Jarett J.K."/>
            <person name="Geller-Mcgrath D.E."/>
            <person name="Sieber C.M.K."/>
            <person name="Emerson J.B."/>
            <person name="Anantharaman K."/>
            <person name="Thomas B.C."/>
            <person name="Malmstrom R."/>
            <person name="Stieglmeier M."/>
            <person name="Klingl A."/>
            <person name="Woyke T."/>
            <person name="Ryan C.M."/>
            <person name="Banfield J.F."/>
        </authorList>
    </citation>
    <scope>NUCLEOTIDE SEQUENCE [LARGE SCALE GENOMIC DNA]</scope>
</reference>
<dbReference type="GO" id="GO:0005829">
    <property type="term" value="C:cytosol"/>
    <property type="evidence" value="ECO:0007669"/>
    <property type="project" value="TreeGrafter"/>
</dbReference>
<dbReference type="EMBL" id="PEZZ01000017">
    <property type="protein sequence ID" value="PIS05178.1"/>
    <property type="molecule type" value="Genomic_DNA"/>
</dbReference>
<evidence type="ECO:0000256" key="9">
    <source>
        <dbReference type="RuleBase" id="RU363036"/>
    </source>
</evidence>
<dbReference type="Pfam" id="PF00579">
    <property type="entry name" value="tRNA-synt_1b"/>
    <property type="match status" value="1"/>
</dbReference>
<dbReference type="InterPro" id="IPR002306">
    <property type="entry name" value="Trp-tRNA-ligase"/>
</dbReference>
<dbReference type="GO" id="GO:0006436">
    <property type="term" value="P:tryptophanyl-tRNA aminoacylation"/>
    <property type="evidence" value="ECO:0007669"/>
    <property type="project" value="UniProtKB-UniRule"/>
</dbReference>
<dbReference type="InterPro" id="IPR024109">
    <property type="entry name" value="Trp-tRNA-ligase_bac-type"/>
</dbReference>
<evidence type="ECO:0000256" key="3">
    <source>
        <dbReference type="ARBA" id="ARBA00022741"/>
    </source>
</evidence>
<dbReference type="InterPro" id="IPR050203">
    <property type="entry name" value="Trp-tRNA_synthetase"/>
</dbReference>
<evidence type="ECO:0000256" key="4">
    <source>
        <dbReference type="ARBA" id="ARBA00022840"/>
    </source>
</evidence>
<sequence>MKKGRVLSGMQPTGPLHVGNYLGTLQNFLAIQSQYECYFAIVDYHSITENYQPKEKYNQILSLAMDYLAAGIDPKKCVIFLQSDVPEHTELAWVFNTITPMSELERMTQFKDKASRQAKNINAGLFTYPVLQAADILLYKAKAVPVGLDQEQHLELARKIARWFNNKFGQTFPEPETLFTDTPKVMSLQDPNKKMSKSLGENHCIFLDDEPKVIEQKIKKAVTDTGDGQGSGAKNLLLLFEKFGDKKTAKKYNGQKSIRYADLKTDLAKAIITYFSDFRKTKSILLAKPKQVEKILAAGAKKSQKIARTTMREVRQKIGIRK</sequence>
<dbReference type="AlphaFoldDB" id="A0A2H0W1F1"/>
<evidence type="ECO:0000256" key="5">
    <source>
        <dbReference type="ARBA" id="ARBA00022917"/>
    </source>
</evidence>
<comment type="subunit">
    <text evidence="8">Homodimer.</text>
</comment>
<feature type="short sequence motif" description="'KMSKS' region" evidence="8">
    <location>
        <begin position="194"/>
        <end position="198"/>
    </location>
</feature>
<comment type="similarity">
    <text evidence="1 8 9">Belongs to the class-I aminoacyl-tRNA synthetase family.</text>
</comment>
<feature type="binding site" evidence="8">
    <location>
        <position position="135"/>
    </location>
    <ligand>
        <name>L-tryptophan</name>
        <dbReference type="ChEBI" id="CHEBI:57912"/>
    </ligand>
</feature>
<feature type="binding site" evidence="8">
    <location>
        <begin position="147"/>
        <end position="149"/>
    </location>
    <ligand>
        <name>ATP</name>
        <dbReference type="ChEBI" id="CHEBI:30616"/>
    </ligand>
</feature>
<dbReference type="PANTHER" id="PTHR43766:SF1">
    <property type="entry name" value="TRYPTOPHAN--TRNA LIGASE, MITOCHONDRIAL"/>
    <property type="match status" value="1"/>
</dbReference>
<evidence type="ECO:0000256" key="2">
    <source>
        <dbReference type="ARBA" id="ARBA00022598"/>
    </source>
</evidence>
<evidence type="ECO:0000313" key="11">
    <source>
        <dbReference type="Proteomes" id="UP000230935"/>
    </source>
</evidence>
<evidence type="ECO:0000256" key="6">
    <source>
        <dbReference type="ARBA" id="ARBA00023146"/>
    </source>
</evidence>
<comment type="caution">
    <text evidence="8">Lacks conserved residue(s) required for the propagation of feature annotation.</text>
</comment>
<dbReference type="EC" id="6.1.1.2" evidence="8"/>
<gene>
    <name evidence="8 10" type="primary">trpS</name>
    <name evidence="10" type="ORF">COT81_02460</name>
</gene>
<dbReference type="Proteomes" id="UP000230935">
    <property type="component" value="Unassembled WGS sequence"/>
</dbReference>
<keyword evidence="3 8" id="KW-0547">Nucleotide-binding</keyword>
<evidence type="ECO:0000256" key="7">
    <source>
        <dbReference type="ARBA" id="ARBA00049929"/>
    </source>
</evidence>
<evidence type="ECO:0000256" key="8">
    <source>
        <dbReference type="HAMAP-Rule" id="MF_00140"/>
    </source>
</evidence>
<dbReference type="GO" id="GO:0004830">
    <property type="term" value="F:tryptophan-tRNA ligase activity"/>
    <property type="evidence" value="ECO:0007669"/>
    <property type="project" value="UniProtKB-UniRule"/>
</dbReference>
<keyword evidence="5 8" id="KW-0648">Protein biosynthesis</keyword>
<dbReference type="PROSITE" id="PS00178">
    <property type="entry name" value="AA_TRNA_LIGASE_I"/>
    <property type="match status" value="1"/>
</dbReference>
<comment type="subcellular location">
    <subcellularLocation>
        <location evidence="8">Cytoplasm</location>
    </subcellularLocation>
</comment>
<dbReference type="InterPro" id="IPR014729">
    <property type="entry name" value="Rossmann-like_a/b/a_fold"/>
</dbReference>
<feature type="binding site" evidence="8">
    <location>
        <begin position="19"/>
        <end position="20"/>
    </location>
    <ligand>
        <name>ATP</name>
        <dbReference type="ChEBI" id="CHEBI:30616"/>
    </ligand>
</feature>
<keyword evidence="8" id="KW-0963">Cytoplasm</keyword>
<dbReference type="GO" id="GO:0005524">
    <property type="term" value="F:ATP binding"/>
    <property type="evidence" value="ECO:0007669"/>
    <property type="project" value="UniProtKB-UniRule"/>
</dbReference>
<protein>
    <recommendedName>
        <fullName evidence="8">Tryptophan--tRNA ligase</fullName>
        <ecNumber evidence="8">6.1.1.2</ecNumber>
    </recommendedName>
    <alternativeName>
        <fullName evidence="8">Tryptophanyl-tRNA synthetase</fullName>
        <shortName evidence="8">TrpRS</shortName>
    </alternativeName>
</protein>
<dbReference type="HAMAP" id="MF_00140_B">
    <property type="entry name" value="Trp_tRNA_synth_B"/>
    <property type="match status" value="1"/>
</dbReference>
<dbReference type="Gene3D" id="3.40.50.620">
    <property type="entry name" value="HUPs"/>
    <property type="match status" value="1"/>
</dbReference>
<dbReference type="InterPro" id="IPR002305">
    <property type="entry name" value="aa-tRNA-synth_Ic"/>
</dbReference>
<organism evidence="10 11">
    <name type="scientific">Candidatus Buchananbacteria bacterium CG10_big_fil_rev_8_21_14_0_10_42_9</name>
    <dbReference type="NCBI Taxonomy" id="1974526"/>
    <lineage>
        <taxon>Bacteria</taxon>
        <taxon>Candidatus Buchananiibacteriota</taxon>
    </lineage>
</organism>
<keyword evidence="2 8" id="KW-0436">Ligase</keyword>
<evidence type="ECO:0000313" key="10">
    <source>
        <dbReference type="EMBL" id="PIS05178.1"/>
    </source>
</evidence>
<accession>A0A2H0W1F1</accession>
<dbReference type="PRINTS" id="PR01039">
    <property type="entry name" value="TRNASYNTHTRP"/>
</dbReference>
<keyword evidence="4 8" id="KW-0067">ATP-binding</keyword>
<dbReference type="SUPFAM" id="SSF52374">
    <property type="entry name" value="Nucleotidylyl transferase"/>
    <property type="match status" value="1"/>
</dbReference>
<dbReference type="Gene3D" id="1.10.240.10">
    <property type="entry name" value="Tyrosyl-Transfer RNA Synthetase"/>
    <property type="match status" value="1"/>
</dbReference>
<dbReference type="CDD" id="cd00806">
    <property type="entry name" value="TrpRS_core"/>
    <property type="match status" value="1"/>
</dbReference>
<dbReference type="InterPro" id="IPR001412">
    <property type="entry name" value="aa-tRNA-synth_I_CS"/>
</dbReference>
<feature type="binding site" evidence="8">
    <location>
        <begin position="194"/>
        <end position="198"/>
    </location>
    <ligand>
        <name>ATP</name>
        <dbReference type="ChEBI" id="CHEBI:30616"/>
    </ligand>
</feature>
<comment type="catalytic activity">
    <reaction evidence="7 8">
        <text>tRNA(Trp) + L-tryptophan + ATP = L-tryptophyl-tRNA(Trp) + AMP + diphosphate + H(+)</text>
        <dbReference type="Rhea" id="RHEA:24080"/>
        <dbReference type="Rhea" id="RHEA-COMP:9671"/>
        <dbReference type="Rhea" id="RHEA-COMP:9705"/>
        <dbReference type="ChEBI" id="CHEBI:15378"/>
        <dbReference type="ChEBI" id="CHEBI:30616"/>
        <dbReference type="ChEBI" id="CHEBI:33019"/>
        <dbReference type="ChEBI" id="CHEBI:57912"/>
        <dbReference type="ChEBI" id="CHEBI:78442"/>
        <dbReference type="ChEBI" id="CHEBI:78535"/>
        <dbReference type="ChEBI" id="CHEBI:456215"/>
        <dbReference type="EC" id="6.1.1.2"/>
    </reaction>
</comment>
<dbReference type="NCBIfam" id="TIGR00233">
    <property type="entry name" value="trpS"/>
    <property type="match status" value="1"/>
</dbReference>
<dbReference type="PANTHER" id="PTHR43766">
    <property type="entry name" value="TRYPTOPHAN--TRNA LIGASE, MITOCHONDRIAL"/>
    <property type="match status" value="1"/>
</dbReference>
<feature type="binding site" evidence="8">
    <location>
        <begin position="11"/>
        <end position="13"/>
    </location>
    <ligand>
        <name>ATP</name>
        <dbReference type="ChEBI" id="CHEBI:30616"/>
    </ligand>
</feature>
<proteinExistence type="inferred from homology"/>
<evidence type="ECO:0000256" key="1">
    <source>
        <dbReference type="ARBA" id="ARBA00005594"/>
    </source>
</evidence>
<keyword evidence="6 8" id="KW-0030">Aminoacyl-tRNA synthetase</keyword>
<name>A0A2H0W1F1_9BACT</name>
<comment type="function">
    <text evidence="8">Catalyzes the attachment of tryptophan to tRNA(Trp).</text>
</comment>
<feature type="binding site" evidence="8">
    <location>
        <position position="185"/>
    </location>
    <ligand>
        <name>ATP</name>
        <dbReference type="ChEBI" id="CHEBI:30616"/>
    </ligand>
</feature>
<comment type="caution">
    <text evidence="10">The sequence shown here is derived from an EMBL/GenBank/DDBJ whole genome shotgun (WGS) entry which is preliminary data.</text>
</comment>